<dbReference type="EMBL" id="HG719449">
    <property type="protein sequence ID" value="CDJ58038.1"/>
    <property type="molecule type" value="Genomic_DNA"/>
</dbReference>
<feature type="compositionally biased region" description="Low complexity" evidence="1">
    <location>
        <begin position="121"/>
        <end position="132"/>
    </location>
</feature>
<sequence length="405" mass="44018">MGRLAVSGRLHLMPFLGVLFGLVVNSLVPNASSRQLHGVAARFHSLSPPAQLDHLKPFASGSFLSTAARPRSTSLTFASPEESGASDEPSSKVRHRSQSLGSGRQAPSGVWKSEGGRPNMQQPQTQNEQAQQQKRRHSRFQRLRNALKRLGGAAKEKLKRLWQSIKRGASRAKRAARQAVTNLYNRFPRLRKSRKAPEGAEVIASSGLAGAGLASAAPHLGPGEDVPEGVKTLEEEEVSTPPSPDNSTTSTATEETAATPTPEGPYRSKEVEEWFEAPTAEDGTDTSEEWHDAVLPGGEDNANAGNFNIFLDATQDLVVQTWGSIAAGKQIIQTDKSFDAELLRVTLALALVEDRIAKAMDQTEEYCWLPALTTFVKRQLLVKFAVWKVPVPWSFLPTLSNASSR</sequence>
<evidence type="ECO:0000313" key="3">
    <source>
        <dbReference type="EMBL" id="CDJ58038.1"/>
    </source>
</evidence>
<proteinExistence type="predicted"/>
<dbReference type="RefSeq" id="XP_013334686.1">
    <property type="nucleotide sequence ID" value="XM_013479232.1"/>
</dbReference>
<gene>
    <name evidence="3" type="ORF">EMWEY_00013450</name>
</gene>
<evidence type="ECO:0008006" key="5">
    <source>
        <dbReference type="Google" id="ProtNLM"/>
    </source>
</evidence>
<evidence type="ECO:0000256" key="2">
    <source>
        <dbReference type="SAM" id="SignalP"/>
    </source>
</evidence>
<dbReference type="GeneID" id="25335331"/>
<dbReference type="Proteomes" id="UP000030763">
    <property type="component" value="Unassembled WGS sequence"/>
</dbReference>
<reference evidence="3" key="2">
    <citation type="submission" date="2013-10" db="EMBL/GenBank/DDBJ databases">
        <authorList>
            <person name="Aslett M."/>
        </authorList>
    </citation>
    <scope>NUCLEOTIDE SEQUENCE [LARGE SCALE GENOMIC DNA]</scope>
    <source>
        <strain evidence="3">Weybridge</strain>
    </source>
</reference>
<evidence type="ECO:0000256" key="1">
    <source>
        <dbReference type="SAM" id="MobiDB-lite"/>
    </source>
</evidence>
<keyword evidence="2" id="KW-0732">Signal</keyword>
<feature type="compositionally biased region" description="Low complexity" evidence="1">
    <location>
        <begin position="245"/>
        <end position="261"/>
    </location>
</feature>
<reference evidence="3" key="1">
    <citation type="submission" date="2013-10" db="EMBL/GenBank/DDBJ databases">
        <title>Genomic analysis of the causative agents of coccidiosis in chickens.</title>
        <authorList>
            <person name="Reid A.J."/>
            <person name="Blake D."/>
            <person name="Billington K."/>
            <person name="Browne H."/>
            <person name="Dunn M."/>
            <person name="Hung S."/>
            <person name="Kawahara F."/>
            <person name="Miranda-Saavedra D."/>
            <person name="Mourier T."/>
            <person name="Nagra H."/>
            <person name="Otto T.D."/>
            <person name="Rawlings N."/>
            <person name="Sanchez A."/>
            <person name="Sanders M."/>
            <person name="Subramaniam C."/>
            <person name="Tay Y."/>
            <person name="Dear P."/>
            <person name="Doerig C."/>
            <person name="Gruber A."/>
            <person name="Parkinson J."/>
            <person name="Shirley M."/>
            <person name="Wan K.L."/>
            <person name="Berriman M."/>
            <person name="Tomley F."/>
            <person name="Pain A."/>
        </authorList>
    </citation>
    <scope>NUCLEOTIDE SEQUENCE [LARGE SCALE GENOMIC DNA]</scope>
    <source>
        <strain evidence="3">Weybridge</strain>
    </source>
</reference>
<evidence type="ECO:0000313" key="4">
    <source>
        <dbReference type="Proteomes" id="UP000030763"/>
    </source>
</evidence>
<keyword evidence="4" id="KW-1185">Reference proteome</keyword>
<name>U6M4R4_EIMMA</name>
<feature type="region of interest" description="Disordered" evidence="1">
    <location>
        <begin position="74"/>
        <end position="138"/>
    </location>
</feature>
<dbReference type="AlphaFoldDB" id="U6M4R4"/>
<accession>U6M4R4</accession>
<feature type="signal peptide" evidence="2">
    <location>
        <begin position="1"/>
        <end position="33"/>
    </location>
</feature>
<dbReference type="VEuPathDB" id="ToxoDB:EMWEY_00013450"/>
<organism evidence="3 4">
    <name type="scientific">Eimeria maxima</name>
    <name type="common">Coccidian parasite</name>
    <dbReference type="NCBI Taxonomy" id="5804"/>
    <lineage>
        <taxon>Eukaryota</taxon>
        <taxon>Sar</taxon>
        <taxon>Alveolata</taxon>
        <taxon>Apicomplexa</taxon>
        <taxon>Conoidasida</taxon>
        <taxon>Coccidia</taxon>
        <taxon>Eucoccidiorida</taxon>
        <taxon>Eimeriorina</taxon>
        <taxon>Eimeriidae</taxon>
        <taxon>Eimeria</taxon>
    </lineage>
</organism>
<feature type="region of interest" description="Disordered" evidence="1">
    <location>
        <begin position="232"/>
        <end position="298"/>
    </location>
</feature>
<feature type="chain" id="PRO_5004674499" description="Transmembrane protein" evidence="2">
    <location>
        <begin position="34"/>
        <end position="405"/>
    </location>
</feature>
<protein>
    <recommendedName>
        <fullName evidence="5">Transmembrane protein</fullName>
    </recommendedName>
</protein>